<evidence type="ECO:0000256" key="1">
    <source>
        <dbReference type="SAM" id="MobiDB-lite"/>
    </source>
</evidence>
<accession>A0ABT1PV40</accession>
<keyword evidence="2" id="KW-1133">Transmembrane helix</keyword>
<feature type="transmembrane region" description="Helical" evidence="2">
    <location>
        <begin position="35"/>
        <end position="61"/>
    </location>
</feature>
<feature type="transmembrane region" description="Helical" evidence="2">
    <location>
        <begin position="6"/>
        <end position="23"/>
    </location>
</feature>
<comment type="caution">
    <text evidence="3">The sequence shown here is derived from an EMBL/GenBank/DDBJ whole genome shotgun (WGS) entry which is preliminary data.</text>
</comment>
<proteinExistence type="predicted"/>
<name>A0ABT1PV40_9ACTN</name>
<dbReference type="RefSeq" id="WP_255920440.1">
    <property type="nucleotide sequence ID" value="NZ_JANFNG010000008.1"/>
</dbReference>
<feature type="compositionally biased region" description="Low complexity" evidence="1">
    <location>
        <begin position="95"/>
        <end position="109"/>
    </location>
</feature>
<dbReference type="EMBL" id="JANFNG010000008">
    <property type="protein sequence ID" value="MCQ4081538.1"/>
    <property type="molecule type" value="Genomic_DNA"/>
</dbReference>
<evidence type="ECO:0000313" key="3">
    <source>
        <dbReference type="EMBL" id="MCQ4081538.1"/>
    </source>
</evidence>
<dbReference type="Proteomes" id="UP001057702">
    <property type="component" value="Unassembled WGS sequence"/>
</dbReference>
<evidence type="ECO:0000313" key="4">
    <source>
        <dbReference type="Proteomes" id="UP001057702"/>
    </source>
</evidence>
<keyword evidence="2" id="KW-0812">Transmembrane</keyword>
<evidence type="ECO:0000256" key="2">
    <source>
        <dbReference type="SAM" id="Phobius"/>
    </source>
</evidence>
<gene>
    <name evidence="3" type="ORF">NGB36_13225</name>
</gene>
<evidence type="ECO:0008006" key="5">
    <source>
        <dbReference type="Google" id="ProtNLM"/>
    </source>
</evidence>
<feature type="region of interest" description="Disordered" evidence="1">
    <location>
        <begin position="273"/>
        <end position="319"/>
    </location>
</feature>
<feature type="region of interest" description="Disordered" evidence="1">
    <location>
        <begin position="83"/>
        <end position="109"/>
    </location>
</feature>
<organism evidence="3 4">
    <name type="scientific">Streptomyces humicola</name>
    <dbReference type="NCBI Taxonomy" id="2953240"/>
    <lineage>
        <taxon>Bacteria</taxon>
        <taxon>Bacillati</taxon>
        <taxon>Actinomycetota</taxon>
        <taxon>Actinomycetes</taxon>
        <taxon>Kitasatosporales</taxon>
        <taxon>Streptomycetaceae</taxon>
        <taxon>Streptomyces</taxon>
    </lineage>
</organism>
<protein>
    <recommendedName>
        <fullName evidence="5">Integral membrane protein</fullName>
    </recommendedName>
</protein>
<feature type="region of interest" description="Disordered" evidence="1">
    <location>
        <begin position="194"/>
        <end position="216"/>
    </location>
</feature>
<keyword evidence="4" id="KW-1185">Reference proteome</keyword>
<sequence length="319" mass="34381">MGYTVLYIAFGVVALWLLGEVLLQYKARLRWRVLAFVGFLGVVVGVVLPQVVVIILGAAAFGTGQTLVTLSYRRGFSTGWALGGRPGSSRRRKGGTPTASAPAAGEEEAAPVVGTDPAYGTGDLGYAAQEPGEFGTYGAEYEPGLQETQVYSPEPMHEDTGEYGIYGDSAAYASTPYTGGGYESYGAQGYGTEWQPQPQPQPEPQWQGAANPAASYQGPFQQQDFAAYGYEQQPYQGQESWSGYQQQPYQGFDAYQQPQGYGYGYDAYAEQNAASYGHDSPPAGVWSPQPDQGEHAYIPQQAPPTHDEPQPQHADPYGY</sequence>
<reference evidence="3" key="1">
    <citation type="submission" date="2022-06" db="EMBL/GenBank/DDBJ databases">
        <title>Draft genome sequence of Streptomyces sp. RB6PN25 isolated from peat swamp forest in Thailand.</title>
        <authorList>
            <person name="Duangmal K."/>
            <person name="Klaysubun C."/>
        </authorList>
    </citation>
    <scope>NUCLEOTIDE SEQUENCE</scope>
    <source>
        <strain evidence="3">RB6PN25</strain>
    </source>
</reference>
<keyword evidence="2" id="KW-0472">Membrane</keyword>